<dbReference type="GO" id="GO:0003977">
    <property type="term" value="F:UDP-N-acetylglucosamine diphosphorylase activity"/>
    <property type="evidence" value="ECO:0007669"/>
    <property type="project" value="UniProtKB-EC"/>
</dbReference>
<evidence type="ECO:0000256" key="16">
    <source>
        <dbReference type="ARBA" id="ARBA00048493"/>
    </source>
</evidence>
<keyword evidence="13 18" id="KW-0012">Acyltransferase</keyword>
<keyword evidence="7 18" id="KW-0479">Metal-binding</keyword>
<dbReference type="PANTHER" id="PTHR43584:SF3">
    <property type="entry name" value="BIFUNCTIONAL PROTEIN GLMU"/>
    <property type="match status" value="1"/>
</dbReference>
<comment type="similarity">
    <text evidence="3 18">In the N-terminal section; belongs to the N-acetylglucosamine-1-phosphate uridyltransferase family.</text>
</comment>
<evidence type="ECO:0000259" key="20">
    <source>
        <dbReference type="Pfam" id="PF12804"/>
    </source>
</evidence>
<feature type="region of interest" description="Pyrophosphorylase" evidence="18">
    <location>
        <begin position="1"/>
        <end position="248"/>
    </location>
</feature>
<dbReference type="InterPro" id="IPR038009">
    <property type="entry name" value="GlmU_C_LbH"/>
</dbReference>
<feature type="binding site" evidence="18">
    <location>
        <position position="38"/>
    </location>
    <ligand>
        <name>UDP-N-acetyl-alpha-D-glucosamine</name>
        <dbReference type="ChEBI" id="CHEBI:57705"/>
    </ligand>
</feature>
<feature type="binding site" evidence="18">
    <location>
        <position position="351"/>
    </location>
    <ligand>
        <name>UDP-N-acetyl-alpha-D-glucosamine</name>
        <dbReference type="ChEBI" id="CHEBI:57705"/>
    </ligand>
</feature>
<proteinExistence type="inferred from homology"/>
<dbReference type="EMBL" id="JAANNP010000025">
    <property type="protein sequence ID" value="NHC15340.1"/>
    <property type="molecule type" value="Genomic_DNA"/>
</dbReference>
<feature type="compositionally biased region" description="Low complexity" evidence="19">
    <location>
        <begin position="474"/>
        <end position="483"/>
    </location>
</feature>
<dbReference type="Gene3D" id="3.90.550.10">
    <property type="entry name" value="Spore Coat Polysaccharide Biosynthesis Protein SpsA, Chain A"/>
    <property type="match status" value="1"/>
</dbReference>
<comment type="catalytic activity">
    <reaction evidence="16 18">
        <text>N-acetyl-alpha-D-glucosamine 1-phosphate + UTP + H(+) = UDP-N-acetyl-alpha-D-glucosamine + diphosphate</text>
        <dbReference type="Rhea" id="RHEA:13509"/>
        <dbReference type="ChEBI" id="CHEBI:15378"/>
        <dbReference type="ChEBI" id="CHEBI:33019"/>
        <dbReference type="ChEBI" id="CHEBI:46398"/>
        <dbReference type="ChEBI" id="CHEBI:57705"/>
        <dbReference type="ChEBI" id="CHEBI:57776"/>
        <dbReference type="EC" id="2.7.7.23"/>
    </reaction>
</comment>
<sequence>MSLAPSTPSSTPPGPAPVDAVVVLAAGEGTRMKSRTPKVLHAVAGRSLLGHVLAAAGELSPERVVVVVGAGRDHVVAHLSAIEPDAVPVVQERQGGTGHAVRTALEAMPELTGTLVVAAGDTPLLTPATLRALVEGHRTAGASATVLTALLEDPTGYGRVLRDATGGVAAIVEHRDATPEERAVREINSGIYVFAVEQLRAALGRLTTDNAQGEEYLTDVLAILREQGRPVAAVTAPDALDVAGVNDRAQLAQAGAALRDRLLLHWMRAGVTVVDPLTTWVDADVALAPDVTLLPGVRLHGGTTVAAGAVVGPDTTLVDTEVGEGAVVRSSTCEGARVGTGATVGPYTFLRPGTVLGAGAKAGGFVEMKNAVLGEEAKVPHLSYVGDAEVGAGTNVGAATIFANYDGVAKHRTKVGDHVRIGSDTVLVAPVTVGDGAYTAAGSVVTEDVPPGALAVGRSRQGNVDGWVERRRPGTSSARAAAGSGPGGRQGEDGNGNDSEGAGR</sequence>
<evidence type="ECO:0000256" key="8">
    <source>
        <dbReference type="ARBA" id="ARBA00022737"/>
    </source>
</evidence>
<comment type="subunit">
    <text evidence="18">Homotrimer.</text>
</comment>
<feature type="binding site" evidence="18">
    <location>
        <position position="441"/>
    </location>
    <ligand>
        <name>acetyl-CoA</name>
        <dbReference type="ChEBI" id="CHEBI:57288"/>
    </ligand>
</feature>
<evidence type="ECO:0000256" key="19">
    <source>
        <dbReference type="SAM" id="MobiDB-lite"/>
    </source>
</evidence>
<evidence type="ECO:0000256" key="1">
    <source>
        <dbReference type="ARBA" id="ARBA00004496"/>
    </source>
</evidence>
<organism evidence="21 22">
    <name type="scientific">Motilibacter deserti</name>
    <dbReference type="NCBI Taxonomy" id="2714956"/>
    <lineage>
        <taxon>Bacteria</taxon>
        <taxon>Bacillati</taxon>
        <taxon>Actinomycetota</taxon>
        <taxon>Actinomycetes</taxon>
        <taxon>Motilibacterales</taxon>
        <taxon>Motilibacteraceae</taxon>
        <taxon>Motilibacter</taxon>
    </lineage>
</organism>
<dbReference type="InterPro" id="IPR001451">
    <property type="entry name" value="Hexapep"/>
</dbReference>
<feature type="binding site" evidence="18">
    <location>
        <position position="121"/>
    </location>
    <ligand>
        <name>Mg(2+)</name>
        <dbReference type="ChEBI" id="CHEBI:18420"/>
    </ligand>
</feature>
<evidence type="ECO:0000256" key="2">
    <source>
        <dbReference type="ARBA" id="ARBA00007707"/>
    </source>
</evidence>
<feature type="binding site" evidence="18">
    <location>
        <position position="173"/>
    </location>
    <ligand>
        <name>UDP-N-acetyl-alpha-D-glucosamine</name>
        <dbReference type="ChEBI" id="CHEBI:57705"/>
    </ligand>
</feature>
<keyword evidence="4 18" id="KW-0963">Cytoplasm</keyword>
<dbReference type="Gene3D" id="2.160.10.10">
    <property type="entry name" value="Hexapeptide repeat proteins"/>
    <property type="match status" value="1"/>
</dbReference>
<dbReference type="InterPro" id="IPR005882">
    <property type="entry name" value="Bifunctional_GlmU"/>
</dbReference>
<feature type="active site" description="Proton acceptor" evidence="18">
    <location>
        <position position="381"/>
    </location>
</feature>
<evidence type="ECO:0000256" key="15">
    <source>
        <dbReference type="ARBA" id="ARBA00048247"/>
    </source>
</evidence>
<evidence type="ECO:0000256" key="10">
    <source>
        <dbReference type="ARBA" id="ARBA00022960"/>
    </source>
</evidence>
<feature type="binding site" evidence="18">
    <location>
        <position position="369"/>
    </location>
    <ligand>
        <name>UDP-N-acetyl-alpha-D-glucosamine</name>
        <dbReference type="ChEBI" id="CHEBI:57705"/>
    </ligand>
</feature>
<feature type="binding site" evidence="18">
    <location>
        <position position="395"/>
    </location>
    <ligand>
        <name>UDP-N-acetyl-alpha-D-glucosamine</name>
        <dbReference type="ChEBI" id="CHEBI:57705"/>
    </ligand>
</feature>
<accession>A0ABX0GXN0</accession>
<comment type="caution">
    <text evidence="18">Lacks conserved residue(s) required for the propagation of feature annotation.</text>
</comment>
<keyword evidence="12 18" id="KW-0511">Multifunctional enzyme</keyword>
<comment type="pathway">
    <text evidence="18">Nucleotide-sugar biosynthesis; UDP-N-acetyl-alpha-D-glucosamine biosynthesis; N-acetyl-alpha-D-glucosamine 1-phosphate from alpha-D-glucosamine 6-phosphate (route II): step 2/2.</text>
</comment>
<feature type="region of interest" description="Disordered" evidence="19">
    <location>
        <begin position="455"/>
        <end position="504"/>
    </location>
</feature>
<comment type="pathway">
    <text evidence="18">Bacterial outer membrane biogenesis; LPS lipid A biosynthesis.</text>
</comment>
<dbReference type="InterPro" id="IPR025877">
    <property type="entry name" value="MobA-like_NTP_Trfase"/>
</dbReference>
<comment type="pathway">
    <text evidence="18">Nucleotide-sugar biosynthesis; UDP-N-acetyl-alpha-D-glucosamine biosynthesis; UDP-N-acetyl-alpha-D-glucosamine from N-acetyl-alpha-D-glucosamine 1-phosphate: step 1/1.</text>
</comment>
<evidence type="ECO:0000256" key="3">
    <source>
        <dbReference type="ARBA" id="ARBA00007947"/>
    </source>
</evidence>
<dbReference type="NCBIfam" id="TIGR01173">
    <property type="entry name" value="glmU"/>
    <property type="match status" value="1"/>
</dbReference>
<comment type="subcellular location">
    <subcellularLocation>
        <location evidence="1 18">Cytoplasm</location>
    </subcellularLocation>
</comment>
<keyword evidence="10 18" id="KW-0133">Cell shape</keyword>
<dbReference type="PANTHER" id="PTHR43584">
    <property type="entry name" value="NUCLEOTIDYL TRANSFERASE"/>
    <property type="match status" value="1"/>
</dbReference>
<feature type="binding site" evidence="18">
    <location>
        <position position="384"/>
    </location>
    <ligand>
        <name>UDP-N-acetyl-alpha-D-glucosamine</name>
        <dbReference type="ChEBI" id="CHEBI:57705"/>
    </ligand>
</feature>
<evidence type="ECO:0000313" key="21">
    <source>
        <dbReference type="EMBL" id="NHC15340.1"/>
    </source>
</evidence>
<dbReference type="CDD" id="cd03353">
    <property type="entry name" value="LbH_GlmU_C"/>
    <property type="match status" value="1"/>
</dbReference>
<reference evidence="21 22" key="1">
    <citation type="submission" date="2020-03" db="EMBL/GenBank/DDBJ databases">
        <title>Two novel Motilibacter sp.</title>
        <authorList>
            <person name="Liu S."/>
        </authorList>
    </citation>
    <scope>NUCLEOTIDE SEQUENCE [LARGE SCALE GENOMIC DNA]</scope>
    <source>
        <strain evidence="21 22">E257</strain>
    </source>
</reference>
<keyword evidence="22" id="KW-1185">Reference proteome</keyword>
<evidence type="ECO:0000256" key="7">
    <source>
        <dbReference type="ARBA" id="ARBA00022723"/>
    </source>
</evidence>
<dbReference type="EC" id="2.3.1.157" evidence="18"/>
<comment type="caution">
    <text evidence="21">The sequence shown here is derived from an EMBL/GenBank/DDBJ whole genome shotgun (WGS) entry which is preliminary data.</text>
</comment>
<gene>
    <name evidence="18 21" type="primary">glmU</name>
    <name evidence="21" type="ORF">G9H71_16275</name>
</gene>
<dbReference type="NCBIfam" id="NF010932">
    <property type="entry name" value="PRK14352.1"/>
    <property type="match status" value="1"/>
</dbReference>
<feature type="binding site" evidence="18">
    <location>
        <position position="423"/>
    </location>
    <ligand>
        <name>acetyl-CoA</name>
        <dbReference type="ChEBI" id="CHEBI:57288"/>
    </ligand>
</feature>
<evidence type="ECO:0000256" key="6">
    <source>
        <dbReference type="ARBA" id="ARBA00022695"/>
    </source>
</evidence>
<comment type="function">
    <text evidence="17 18">Catalyzes the last two sequential reactions in the de novo biosynthetic pathway for UDP-N-acetylglucosamine (UDP-GlcNAc). The C-terminal domain catalyzes the transfer of acetyl group from acetyl coenzyme A to glucosamine-1-phosphate (GlcN-1-P) to produce N-acetylglucosamine-1-phosphate (GlcNAc-1-P), which is converted into UDP-GlcNAc by the transfer of uridine 5-monophosphate (from uridine 5-triphosphate), a reaction catalyzed by the N-terminal domain.</text>
</comment>
<feature type="binding site" evidence="18">
    <location>
        <position position="246"/>
    </location>
    <ligand>
        <name>UDP-N-acetyl-alpha-D-glucosamine</name>
        <dbReference type="ChEBI" id="CHEBI:57705"/>
    </ligand>
</feature>
<dbReference type="InterPro" id="IPR029044">
    <property type="entry name" value="Nucleotide-diphossugar_trans"/>
</dbReference>
<name>A0ABX0GXN0_9ACTN</name>
<evidence type="ECO:0000256" key="13">
    <source>
        <dbReference type="ARBA" id="ARBA00023315"/>
    </source>
</evidence>
<dbReference type="Pfam" id="PF12804">
    <property type="entry name" value="NTP_transf_3"/>
    <property type="match status" value="1"/>
</dbReference>
<evidence type="ECO:0000256" key="12">
    <source>
        <dbReference type="ARBA" id="ARBA00023268"/>
    </source>
</evidence>
<dbReference type="EC" id="2.7.7.23" evidence="18"/>
<keyword evidence="11 18" id="KW-0573">Peptidoglycan synthesis</keyword>
<feature type="binding site" evidence="18">
    <location>
        <begin position="404"/>
        <end position="405"/>
    </location>
    <ligand>
        <name>acetyl-CoA</name>
        <dbReference type="ChEBI" id="CHEBI:57288"/>
    </ligand>
</feature>
<feature type="binding site" evidence="18">
    <location>
        <position position="246"/>
    </location>
    <ligand>
        <name>Mg(2+)</name>
        <dbReference type="ChEBI" id="CHEBI:18420"/>
    </ligand>
</feature>
<keyword evidence="8 18" id="KW-0677">Repeat</keyword>
<evidence type="ECO:0000256" key="17">
    <source>
        <dbReference type="ARBA" id="ARBA00049628"/>
    </source>
</evidence>
<comment type="catalytic activity">
    <reaction evidence="15 18">
        <text>alpha-D-glucosamine 1-phosphate + acetyl-CoA = N-acetyl-alpha-D-glucosamine 1-phosphate + CoA + H(+)</text>
        <dbReference type="Rhea" id="RHEA:13725"/>
        <dbReference type="ChEBI" id="CHEBI:15378"/>
        <dbReference type="ChEBI" id="CHEBI:57287"/>
        <dbReference type="ChEBI" id="CHEBI:57288"/>
        <dbReference type="ChEBI" id="CHEBI:57776"/>
        <dbReference type="ChEBI" id="CHEBI:58516"/>
        <dbReference type="EC" id="2.3.1.157"/>
    </reaction>
</comment>
<keyword evidence="14 18" id="KW-0961">Cell wall biogenesis/degradation</keyword>
<keyword evidence="6 18" id="KW-0548">Nucleotidyltransferase</keyword>
<dbReference type="SUPFAM" id="SSF51161">
    <property type="entry name" value="Trimeric LpxA-like enzymes"/>
    <property type="match status" value="1"/>
</dbReference>
<dbReference type="RefSeq" id="WP_166283660.1">
    <property type="nucleotide sequence ID" value="NZ_JAANNP010000025.1"/>
</dbReference>
<evidence type="ECO:0000256" key="5">
    <source>
        <dbReference type="ARBA" id="ARBA00022679"/>
    </source>
</evidence>
<dbReference type="HAMAP" id="MF_01631">
    <property type="entry name" value="GlmU"/>
    <property type="match status" value="1"/>
</dbReference>
<feature type="binding site" evidence="18">
    <location>
        <position position="91"/>
    </location>
    <ligand>
        <name>UDP-N-acetyl-alpha-D-glucosamine</name>
        <dbReference type="ChEBI" id="CHEBI:57705"/>
    </ligand>
</feature>
<dbReference type="Proteomes" id="UP000800981">
    <property type="component" value="Unassembled WGS sequence"/>
</dbReference>
<evidence type="ECO:0000256" key="14">
    <source>
        <dbReference type="ARBA" id="ARBA00023316"/>
    </source>
</evidence>
<keyword evidence="5 18" id="KW-0808">Transferase</keyword>
<evidence type="ECO:0000256" key="11">
    <source>
        <dbReference type="ARBA" id="ARBA00022984"/>
    </source>
</evidence>
<comment type="similarity">
    <text evidence="2 18">In the C-terminal section; belongs to the transferase hexapeptide repeat family.</text>
</comment>
<evidence type="ECO:0000256" key="9">
    <source>
        <dbReference type="ARBA" id="ARBA00022842"/>
    </source>
</evidence>
<evidence type="ECO:0000256" key="4">
    <source>
        <dbReference type="ARBA" id="ARBA00022490"/>
    </source>
</evidence>
<feature type="domain" description="MobA-like NTP transferase" evidence="20">
    <location>
        <begin position="21"/>
        <end position="157"/>
    </location>
</feature>
<evidence type="ECO:0000313" key="22">
    <source>
        <dbReference type="Proteomes" id="UP000800981"/>
    </source>
</evidence>
<feature type="binding site" evidence="18">
    <location>
        <position position="188"/>
    </location>
    <ligand>
        <name>UDP-N-acetyl-alpha-D-glucosamine</name>
        <dbReference type="ChEBI" id="CHEBI:57705"/>
    </ligand>
</feature>
<dbReference type="InterPro" id="IPR011004">
    <property type="entry name" value="Trimer_LpxA-like_sf"/>
</dbReference>
<dbReference type="Pfam" id="PF00132">
    <property type="entry name" value="Hexapep"/>
    <property type="match status" value="1"/>
</dbReference>
<dbReference type="CDD" id="cd02540">
    <property type="entry name" value="GT2_GlmU_N_bac"/>
    <property type="match status" value="1"/>
</dbReference>
<feature type="binding site" evidence="18">
    <location>
        <begin position="24"/>
        <end position="27"/>
    </location>
    <ligand>
        <name>UDP-N-acetyl-alpha-D-glucosamine</name>
        <dbReference type="ChEBI" id="CHEBI:57705"/>
    </ligand>
</feature>
<dbReference type="SUPFAM" id="SSF53448">
    <property type="entry name" value="Nucleotide-diphospho-sugar transferases"/>
    <property type="match status" value="1"/>
</dbReference>
<feature type="binding site" evidence="18">
    <location>
        <begin position="96"/>
        <end position="97"/>
    </location>
    <ligand>
        <name>UDP-N-acetyl-alpha-D-glucosamine</name>
        <dbReference type="ChEBI" id="CHEBI:57705"/>
    </ligand>
</feature>
<keyword evidence="9 18" id="KW-0460">Magnesium</keyword>
<evidence type="ECO:0000256" key="18">
    <source>
        <dbReference type="HAMAP-Rule" id="MF_01631"/>
    </source>
</evidence>
<feature type="binding site" evidence="18">
    <location>
        <position position="398"/>
    </location>
    <ligand>
        <name>acetyl-CoA</name>
        <dbReference type="ChEBI" id="CHEBI:57288"/>
    </ligand>
</feature>
<protein>
    <recommendedName>
        <fullName evidence="18">Bifunctional protein GlmU</fullName>
    </recommendedName>
    <domain>
        <recommendedName>
            <fullName evidence="18">UDP-N-acetylglucosamine pyrophosphorylase</fullName>
            <ecNumber evidence="18">2.7.7.23</ecNumber>
        </recommendedName>
        <alternativeName>
            <fullName evidence="18">N-acetylglucosamine-1-phosphate uridyltransferase</fullName>
        </alternativeName>
    </domain>
    <domain>
        <recommendedName>
            <fullName evidence="18">Glucosamine-1-phosphate N-acetyltransferase</fullName>
            <ecNumber evidence="18">2.3.1.157</ecNumber>
        </recommendedName>
    </domain>
</protein>
<feature type="binding site" evidence="18">
    <location>
        <position position="158"/>
    </location>
    <ligand>
        <name>UDP-N-acetyl-alpha-D-glucosamine</name>
        <dbReference type="ChEBI" id="CHEBI:57705"/>
    </ligand>
</feature>
<feature type="region of interest" description="N-acetyltransferase" evidence="18">
    <location>
        <begin position="270"/>
        <end position="504"/>
    </location>
</feature>
<feature type="binding site" evidence="18">
    <location>
        <position position="458"/>
    </location>
    <ligand>
        <name>acetyl-CoA</name>
        <dbReference type="ChEBI" id="CHEBI:57288"/>
    </ligand>
</feature>
<feature type="region of interest" description="Linker" evidence="18">
    <location>
        <begin position="249"/>
        <end position="269"/>
    </location>
</feature>
<comment type="cofactor">
    <cofactor evidence="18">
        <name>Mg(2+)</name>
        <dbReference type="ChEBI" id="CHEBI:18420"/>
    </cofactor>
    <text evidence="18">Binds 1 Mg(2+) ion per subunit.</text>
</comment>
<dbReference type="InterPro" id="IPR050065">
    <property type="entry name" value="GlmU-like"/>
</dbReference>